<proteinExistence type="predicted"/>
<dbReference type="InterPro" id="IPR007367">
    <property type="entry name" value="DUF433"/>
</dbReference>
<dbReference type="PANTHER" id="PTHR34849">
    <property type="entry name" value="SSL5025 PROTEIN"/>
    <property type="match status" value="1"/>
</dbReference>
<comment type="caution">
    <text evidence="1">The sequence shown here is derived from an EMBL/GenBank/DDBJ whole genome shotgun (WGS) entry which is preliminary data.</text>
</comment>
<dbReference type="Gene3D" id="1.10.10.10">
    <property type="entry name" value="Winged helix-like DNA-binding domain superfamily/Winged helix DNA-binding domain"/>
    <property type="match status" value="1"/>
</dbReference>
<sequence>MDYKELIERNPSVLGGKPIIKGTRISVELIIRKLGDGYSISEILDNYPHLTTDQVKAALQYAADVIAFEETITDTIPRSV</sequence>
<organism evidence="1 2">
    <name type="scientific">Mariniradius sediminis</name>
    <dbReference type="NCBI Taxonomy" id="2909237"/>
    <lineage>
        <taxon>Bacteria</taxon>
        <taxon>Pseudomonadati</taxon>
        <taxon>Bacteroidota</taxon>
        <taxon>Cytophagia</taxon>
        <taxon>Cytophagales</taxon>
        <taxon>Cyclobacteriaceae</taxon>
        <taxon>Mariniradius</taxon>
    </lineage>
</organism>
<dbReference type="PANTHER" id="PTHR34849:SF3">
    <property type="entry name" value="SSR2962 PROTEIN"/>
    <property type="match status" value="1"/>
</dbReference>
<dbReference type="InterPro" id="IPR036388">
    <property type="entry name" value="WH-like_DNA-bd_sf"/>
</dbReference>
<dbReference type="InterPro" id="IPR009057">
    <property type="entry name" value="Homeodomain-like_sf"/>
</dbReference>
<dbReference type="Proteomes" id="UP001201449">
    <property type="component" value="Unassembled WGS sequence"/>
</dbReference>
<reference evidence="1 2" key="1">
    <citation type="submission" date="2022-01" db="EMBL/GenBank/DDBJ databases">
        <title>Mariniradius saccharolyticus sp. nov., isolated from sediment of a river.</title>
        <authorList>
            <person name="Liu H."/>
        </authorList>
    </citation>
    <scope>NUCLEOTIDE SEQUENCE [LARGE SCALE GENOMIC DNA]</scope>
    <source>
        <strain evidence="1 2">RY-2</strain>
    </source>
</reference>
<accession>A0ABS9BXL8</accession>
<dbReference type="SUPFAM" id="SSF46689">
    <property type="entry name" value="Homeodomain-like"/>
    <property type="match status" value="1"/>
</dbReference>
<dbReference type="RefSeq" id="WP_234862110.1">
    <property type="nucleotide sequence ID" value="NZ_JAKEVZ010000011.1"/>
</dbReference>
<name>A0ABS9BXL8_9BACT</name>
<protein>
    <submittedName>
        <fullName evidence="1">DUF433 domain-containing protein</fullName>
    </submittedName>
</protein>
<gene>
    <name evidence="1" type="ORF">L0U89_14160</name>
</gene>
<dbReference type="EMBL" id="JAKEVZ010000011">
    <property type="protein sequence ID" value="MCF1752202.1"/>
    <property type="molecule type" value="Genomic_DNA"/>
</dbReference>
<dbReference type="Pfam" id="PF04255">
    <property type="entry name" value="DUF433"/>
    <property type="match status" value="1"/>
</dbReference>
<keyword evidence="2" id="KW-1185">Reference proteome</keyword>
<evidence type="ECO:0000313" key="1">
    <source>
        <dbReference type="EMBL" id="MCF1752202.1"/>
    </source>
</evidence>
<evidence type="ECO:0000313" key="2">
    <source>
        <dbReference type="Proteomes" id="UP001201449"/>
    </source>
</evidence>